<dbReference type="EMBL" id="GADI01001286">
    <property type="protein sequence ID" value="JAA72522.1"/>
    <property type="molecule type" value="mRNA"/>
</dbReference>
<accession>A0A0K8RN29</accession>
<organism evidence="1">
    <name type="scientific">Ixodes ricinus</name>
    <name type="common">Common tick</name>
    <name type="synonym">Acarus ricinus</name>
    <dbReference type="NCBI Taxonomy" id="34613"/>
    <lineage>
        <taxon>Eukaryota</taxon>
        <taxon>Metazoa</taxon>
        <taxon>Ecdysozoa</taxon>
        <taxon>Arthropoda</taxon>
        <taxon>Chelicerata</taxon>
        <taxon>Arachnida</taxon>
        <taxon>Acari</taxon>
        <taxon>Parasitiformes</taxon>
        <taxon>Ixodida</taxon>
        <taxon>Ixodoidea</taxon>
        <taxon>Ixodidae</taxon>
        <taxon>Ixodinae</taxon>
        <taxon>Ixodes</taxon>
    </lineage>
</organism>
<name>A0A0K8RN29_IXORI</name>
<sequence length="120" mass="13109">LRGRARSKVLEIGSSKHLSFLQIIVFVALGIQLFAAVTDAADADDEVFTVEYCGMNCTLQDDGTWTACNTKNGECKCYHESGNTVGLCLSTAYTDFTQFGNPSDLDLEAAKPRQPHRLSQ</sequence>
<feature type="non-terminal residue" evidence="1">
    <location>
        <position position="1"/>
    </location>
</feature>
<dbReference type="AlphaFoldDB" id="A0A0K8RN29"/>
<protein>
    <submittedName>
        <fullName evidence="1">Putative basic tail protein</fullName>
    </submittedName>
</protein>
<proteinExistence type="evidence at transcript level"/>
<evidence type="ECO:0000313" key="1">
    <source>
        <dbReference type="EMBL" id="JAA72522.1"/>
    </source>
</evidence>
<reference evidence="1" key="1">
    <citation type="submission" date="2012-12" db="EMBL/GenBank/DDBJ databases">
        <title>Identification and characterization of a phenylalanine ammonia-lyase gene family in Isatis indigotica Fort.</title>
        <authorList>
            <person name="Liu Q."/>
            <person name="Chen J."/>
            <person name="Zhou X."/>
            <person name="Di P."/>
            <person name="Xiao Y."/>
            <person name="Xuan H."/>
            <person name="Zhang L."/>
            <person name="Chen W."/>
        </authorList>
    </citation>
    <scope>NUCLEOTIDE SEQUENCE</scope>
    <source>
        <tissue evidence="1">Salivary gland</tissue>
    </source>
</reference>